<dbReference type="Proteomes" id="UP000321026">
    <property type="component" value="Unassembled WGS sequence"/>
</dbReference>
<feature type="region of interest" description="Disordered" evidence="1">
    <location>
        <begin position="70"/>
        <end position="90"/>
    </location>
</feature>
<evidence type="ECO:0000313" key="2">
    <source>
        <dbReference type="EMBL" id="TXG75762.1"/>
    </source>
</evidence>
<organism evidence="2 3">
    <name type="scientific">Candidatus Dojkabacteria bacterium</name>
    <dbReference type="NCBI Taxonomy" id="2099670"/>
    <lineage>
        <taxon>Bacteria</taxon>
        <taxon>Candidatus Dojkabacteria</taxon>
    </lineage>
</organism>
<proteinExistence type="predicted"/>
<gene>
    <name evidence="2" type="ORF">E6Q11_06805</name>
</gene>
<name>A0A5C7J4F3_9BACT</name>
<reference evidence="2 3" key="1">
    <citation type="submission" date="2018-09" db="EMBL/GenBank/DDBJ databases">
        <title>Metagenome Assembled Genomes from an Advanced Water Purification Facility.</title>
        <authorList>
            <person name="Stamps B.W."/>
            <person name="Spear J.R."/>
        </authorList>
    </citation>
    <scope>NUCLEOTIDE SEQUENCE [LARGE SCALE GENOMIC DNA]</scope>
    <source>
        <strain evidence="2">Bin_63_2</strain>
    </source>
</reference>
<evidence type="ECO:0000256" key="1">
    <source>
        <dbReference type="SAM" id="MobiDB-lite"/>
    </source>
</evidence>
<sequence length="90" mass="9788">MLRKWWQLTAQRYAQATAAAYTHPPTAEVNLARSATNEAGPHDATAVPARSVRYFLRQGACEAVADVQPSVNNAPHVRPLPAGRQQTGPR</sequence>
<comment type="caution">
    <text evidence="2">The sequence shown here is derived from an EMBL/GenBank/DDBJ whole genome shotgun (WGS) entry which is preliminary data.</text>
</comment>
<evidence type="ECO:0000313" key="3">
    <source>
        <dbReference type="Proteomes" id="UP000321026"/>
    </source>
</evidence>
<protein>
    <submittedName>
        <fullName evidence="2">Uncharacterized protein</fullName>
    </submittedName>
</protein>
<dbReference type="EMBL" id="SSDS01000109">
    <property type="protein sequence ID" value="TXG75762.1"/>
    <property type="molecule type" value="Genomic_DNA"/>
</dbReference>
<accession>A0A5C7J4F3</accession>
<dbReference type="AlphaFoldDB" id="A0A5C7J4F3"/>